<sequence length="64" mass="7307">MFHDHSKTSIAQIVFYVPATMMAAYLAYHRHQRARMALLILLFSSISQSPLETQPLSSKSYFSS</sequence>
<feature type="transmembrane region" description="Helical" evidence="1">
    <location>
        <begin position="12"/>
        <end position="28"/>
    </location>
</feature>
<evidence type="ECO:0000313" key="2">
    <source>
        <dbReference type="EMBL" id="KAE8317088.1"/>
    </source>
</evidence>
<dbReference type="Proteomes" id="UP000325433">
    <property type="component" value="Unassembled WGS sequence"/>
</dbReference>
<dbReference type="AlphaFoldDB" id="A0A5N6W972"/>
<name>A0A5N6W972_9EURO</name>
<proteinExistence type="predicted"/>
<keyword evidence="1" id="KW-1133">Transmembrane helix</keyword>
<keyword evidence="3" id="KW-1185">Reference proteome</keyword>
<evidence type="ECO:0000313" key="3">
    <source>
        <dbReference type="Proteomes" id="UP000325433"/>
    </source>
</evidence>
<accession>A0A5N6W972</accession>
<reference evidence="3" key="1">
    <citation type="submission" date="2019-04" db="EMBL/GenBank/DDBJ databases">
        <title>Friends and foes A comparative genomics studyof 23 Aspergillus species from section Flavi.</title>
        <authorList>
            <consortium name="DOE Joint Genome Institute"/>
            <person name="Kjaerbolling I."/>
            <person name="Vesth T."/>
            <person name="Frisvad J.C."/>
            <person name="Nybo J.L."/>
            <person name="Theobald S."/>
            <person name="Kildgaard S."/>
            <person name="Isbrandt T."/>
            <person name="Kuo A."/>
            <person name="Sato A."/>
            <person name="Lyhne E.K."/>
            <person name="Kogle M.E."/>
            <person name="Wiebenga A."/>
            <person name="Kun R.S."/>
            <person name="Lubbers R.J."/>
            <person name="Makela M.R."/>
            <person name="Barry K."/>
            <person name="Chovatia M."/>
            <person name="Clum A."/>
            <person name="Daum C."/>
            <person name="Haridas S."/>
            <person name="He G."/>
            <person name="LaButti K."/>
            <person name="Lipzen A."/>
            <person name="Mondo S."/>
            <person name="Riley R."/>
            <person name="Salamov A."/>
            <person name="Simmons B.A."/>
            <person name="Magnuson J.K."/>
            <person name="Henrissat B."/>
            <person name="Mortensen U.H."/>
            <person name="Larsen T.O."/>
            <person name="Devries R.P."/>
            <person name="Grigoriev I.V."/>
            <person name="Machida M."/>
            <person name="Baker S.E."/>
            <person name="Andersen M.R."/>
        </authorList>
    </citation>
    <scope>NUCLEOTIDE SEQUENCE [LARGE SCALE GENOMIC DNA]</scope>
    <source>
        <strain evidence="3">CBS 130015</strain>
    </source>
</reference>
<keyword evidence="1" id="KW-0472">Membrane</keyword>
<evidence type="ECO:0000256" key="1">
    <source>
        <dbReference type="SAM" id="Phobius"/>
    </source>
</evidence>
<keyword evidence="1" id="KW-0812">Transmembrane</keyword>
<gene>
    <name evidence="2" type="ORF">BDV41DRAFT_526751</name>
</gene>
<protein>
    <submittedName>
        <fullName evidence="2">Uncharacterized protein</fullName>
    </submittedName>
</protein>
<organism evidence="2 3">
    <name type="scientific">Aspergillus transmontanensis</name>
    <dbReference type="NCBI Taxonomy" id="1034304"/>
    <lineage>
        <taxon>Eukaryota</taxon>
        <taxon>Fungi</taxon>
        <taxon>Dikarya</taxon>
        <taxon>Ascomycota</taxon>
        <taxon>Pezizomycotina</taxon>
        <taxon>Eurotiomycetes</taxon>
        <taxon>Eurotiomycetidae</taxon>
        <taxon>Eurotiales</taxon>
        <taxon>Aspergillaceae</taxon>
        <taxon>Aspergillus</taxon>
        <taxon>Aspergillus subgen. Circumdati</taxon>
    </lineage>
</organism>
<dbReference type="EMBL" id="ML738303">
    <property type="protein sequence ID" value="KAE8317088.1"/>
    <property type="molecule type" value="Genomic_DNA"/>
</dbReference>